<protein>
    <submittedName>
        <fullName evidence="2">DNAJ heat shock N-terminal domain-containing protein</fullName>
    </submittedName>
</protein>
<gene>
    <name evidence="2" type="ORF">STAS_13515</name>
</gene>
<keyword evidence="2" id="KW-0346">Stress response</keyword>
<comment type="caution">
    <text evidence="2">The sequence shown here is derived from an EMBL/GenBank/DDBJ whole genome shotgun (WGS) entry which is preliminary data.</text>
</comment>
<keyword evidence="3" id="KW-1185">Reference proteome</keyword>
<dbReference type="PANTHER" id="PTHR45089:SF24">
    <property type="entry name" value="DNAJ HEAT SHOCK N-TERMINAL DOMAIN-CONTAINING PROTEIN"/>
    <property type="match status" value="1"/>
</dbReference>
<accession>A0A5A7PWI3</accession>
<proteinExistence type="predicted"/>
<sequence length="111" mass="13127">MECNKDEAIRAKQIAEKKMESLDFEGADPEFNDFDKLREESLFEVNQIWARYDPNDGMPRFHAKVRDPFELSLTDTNHMFSHRVVLEKGNKRGSFFVNPKPVLHHHFADKY</sequence>
<evidence type="ECO:0000313" key="2">
    <source>
        <dbReference type="EMBL" id="GER37124.1"/>
    </source>
</evidence>
<dbReference type="AlphaFoldDB" id="A0A5A7PWI3"/>
<name>A0A5A7PWI3_STRAF</name>
<reference evidence="3" key="1">
    <citation type="journal article" date="2019" name="Curr. Biol.">
        <title>Genome Sequence of Striga asiatica Provides Insight into the Evolution of Plant Parasitism.</title>
        <authorList>
            <person name="Yoshida S."/>
            <person name="Kim S."/>
            <person name="Wafula E.K."/>
            <person name="Tanskanen J."/>
            <person name="Kim Y.M."/>
            <person name="Honaas L."/>
            <person name="Yang Z."/>
            <person name="Spallek T."/>
            <person name="Conn C.E."/>
            <person name="Ichihashi Y."/>
            <person name="Cheong K."/>
            <person name="Cui S."/>
            <person name="Der J.P."/>
            <person name="Gundlach H."/>
            <person name="Jiao Y."/>
            <person name="Hori C."/>
            <person name="Ishida J.K."/>
            <person name="Kasahara H."/>
            <person name="Kiba T."/>
            <person name="Kim M.S."/>
            <person name="Koo N."/>
            <person name="Laohavisit A."/>
            <person name="Lee Y.H."/>
            <person name="Lumba S."/>
            <person name="McCourt P."/>
            <person name="Mortimer J.C."/>
            <person name="Mutuku J.M."/>
            <person name="Nomura T."/>
            <person name="Sasaki-Sekimoto Y."/>
            <person name="Seto Y."/>
            <person name="Wang Y."/>
            <person name="Wakatake T."/>
            <person name="Sakakibara H."/>
            <person name="Demura T."/>
            <person name="Yamaguchi S."/>
            <person name="Yoneyama K."/>
            <person name="Manabe R.I."/>
            <person name="Nelson D.C."/>
            <person name="Schulman A.H."/>
            <person name="Timko M.P."/>
            <person name="dePamphilis C.W."/>
            <person name="Choi D."/>
            <person name="Shirasu K."/>
        </authorList>
    </citation>
    <scope>NUCLEOTIDE SEQUENCE [LARGE SCALE GENOMIC DNA]</scope>
    <source>
        <strain evidence="3">cv. UVA1</strain>
    </source>
</reference>
<dbReference type="Proteomes" id="UP000325081">
    <property type="component" value="Unassembled WGS sequence"/>
</dbReference>
<dbReference type="PANTHER" id="PTHR45089">
    <property type="entry name" value="DNAJ HEAT SHOCK AMINO-TERMINAL DOMAIN PROTEIN-RELATED"/>
    <property type="match status" value="1"/>
</dbReference>
<organism evidence="2 3">
    <name type="scientific">Striga asiatica</name>
    <name type="common">Asiatic witchweed</name>
    <name type="synonym">Buchnera asiatica</name>
    <dbReference type="NCBI Taxonomy" id="4170"/>
    <lineage>
        <taxon>Eukaryota</taxon>
        <taxon>Viridiplantae</taxon>
        <taxon>Streptophyta</taxon>
        <taxon>Embryophyta</taxon>
        <taxon>Tracheophyta</taxon>
        <taxon>Spermatophyta</taxon>
        <taxon>Magnoliopsida</taxon>
        <taxon>eudicotyledons</taxon>
        <taxon>Gunneridae</taxon>
        <taxon>Pentapetalae</taxon>
        <taxon>asterids</taxon>
        <taxon>lamiids</taxon>
        <taxon>Lamiales</taxon>
        <taxon>Orobanchaceae</taxon>
        <taxon>Buchnereae</taxon>
        <taxon>Striga</taxon>
    </lineage>
</organism>
<evidence type="ECO:0000259" key="1">
    <source>
        <dbReference type="Pfam" id="PF11926"/>
    </source>
</evidence>
<evidence type="ECO:0000313" key="3">
    <source>
        <dbReference type="Proteomes" id="UP000325081"/>
    </source>
</evidence>
<dbReference type="EMBL" id="BKCP01005294">
    <property type="protein sequence ID" value="GER37124.1"/>
    <property type="molecule type" value="Genomic_DNA"/>
</dbReference>
<dbReference type="InterPro" id="IPR024593">
    <property type="entry name" value="DUF3444"/>
</dbReference>
<feature type="domain" description="DUF3444" evidence="1">
    <location>
        <begin position="24"/>
        <end position="66"/>
    </location>
</feature>
<dbReference type="Pfam" id="PF11926">
    <property type="entry name" value="DUF3444"/>
    <property type="match status" value="1"/>
</dbReference>
<dbReference type="OrthoDB" id="10250354at2759"/>